<feature type="compositionally biased region" description="Basic and acidic residues" evidence="1">
    <location>
        <begin position="146"/>
        <end position="157"/>
    </location>
</feature>
<dbReference type="AlphaFoldDB" id="A0A370I8T3"/>
<organism evidence="2 3">
    <name type="scientific">Nocardia pseudobrasiliensis</name>
    <dbReference type="NCBI Taxonomy" id="45979"/>
    <lineage>
        <taxon>Bacteria</taxon>
        <taxon>Bacillati</taxon>
        <taxon>Actinomycetota</taxon>
        <taxon>Actinomycetes</taxon>
        <taxon>Mycobacteriales</taxon>
        <taxon>Nocardiaceae</taxon>
        <taxon>Nocardia</taxon>
    </lineage>
</organism>
<evidence type="ECO:0000256" key="1">
    <source>
        <dbReference type="SAM" id="MobiDB-lite"/>
    </source>
</evidence>
<accession>A0A370I8T3</accession>
<feature type="compositionally biased region" description="Basic residues" evidence="1">
    <location>
        <begin position="122"/>
        <end position="141"/>
    </location>
</feature>
<evidence type="ECO:0000313" key="2">
    <source>
        <dbReference type="EMBL" id="RDI66521.1"/>
    </source>
</evidence>
<feature type="compositionally biased region" description="Low complexity" evidence="1">
    <location>
        <begin position="215"/>
        <end position="225"/>
    </location>
</feature>
<gene>
    <name evidence="2" type="ORF">DFR76_104271</name>
</gene>
<comment type="caution">
    <text evidence="2">The sequence shown here is derived from an EMBL/GenBank/DDBJ whole genome shotgun (WGS) entry which is preliminary data.</text>
</comment>
<feature type="compositionally biased region" description="Low complexity" evidence="1">
    <location>
        <begin position="105"/>
        <end position="117"/>
    </location>
</feature>
<feature type="compositionally biased region" description="Basic residues" evidence="1">
    <location>
        <begin position="189"/>
        <end position="209"/>
    </location>
</feature>
<name>A0A370I8T3_9NOCA</name>
<dbReference type="Proteomes" id="UP000254869">
    <property type="component" value="Unassembled WGS sequence"/>
</dbReference>
<sequence>MKPLGPHDPRSVGRHRLLAVIGLRRRLGRRPYRRTIGDPLSGCLGRSDPGETRLLHRLRRRGRAAGQGGSRGDRAALPRCDRGEIRCRRNRFGEFRHQPRERARPPAALPRLGRTLATVRPHPGKCHRPRRIHHQHSRGRPNHGPEPAHRQHPEIPRRRAPRTGPLHADPAHRITHAATGSGPPPGPRSTRRSISSRRNRRRAVRRPLRAHCPASRSGRSRSGWRPGCCRPGS</sequence>
<keyword evidence="3" id="KW-1185">Reference proteome</keyword>
<evidence type="ECO:0000313" key="3">
    <source>
        <dbReference type="Proteomes" id="UP000254869"/>
    </source>
</evidence>
<proteinExistence type="predicted"/>
<feature type="region of interest" description="Disordered" evidence="1">
    <location>
        <begin position="96"/>
        <end position="233"/>
    </location>
</feature>
<protein>
    <submittedName>
        <fullName evidence="2">Uncharacterized protein</fullName>
    </submittedName>
</protein>
<dbReference type="EMBL" id="QQBC01000004">
    <property type="protein sequence ID" value="RDI66521.1"/>
    <property type="molecule type" value="Genomic_DNA"/>
</dbReference>
<dbReference type="STRING" id="1210086.GCA_001613105_01468"/>
<reference evidence="2 3" key="1">
    <citation type="submission" date="2018-07" db="EMBL/GenBank/DDBJ databases">
        <title>Genomic Encyclopedia of Type Strains, Phase IV (KMG-IV): sequencing the most valuable type-strain genomes for metagenomic binning, comparative biology and taxonomic classification.</title>
        <authorList>
            <person name="Goeker M."/>
        </authorList>
    </citation>
    <scope>NUCLEOTIDE SEQUENCE [LARGE SCALE GENOMIC DNA]</scope>
    <source>
        <strain evidence="2 3">DSM 44290</strain>
    </source>
</reference>